<evidence type="ECO:0000313" key="7">
    <source>
        <dbReference type="EMBL" id="MCL1630904.1"/>
    </source>
</evidence>
<dbReference type="RefSeq" id="WP_249098549.1">
    <property type="nucleotide sequence ID" value="NZ_JAMAST010000002.1"/>
</dbReference>
<comment type="caution">
    <text evidence="7">The sequence shown here is derived from an EMBL/GenBank/DDBJ whole genome shotgun (WGS) entry which is preliminary data.</text>
</comment>
<dbReference type="SUPFAM" id="SSF63999">
    <property type="entry name" value="Thiamin pyrophosphokinase, catalytic domain"/>
    <property type="match status" value="1"/>
</dbReference>
<protein>
    <recommendedName>
        <fullName evidence="5">Thiamine diphosphokinase</fullName>
        <ecNumber evidence="5">2.7.6.2</ecNumber>
    </recommendedName>
</protein>
<keyword evidence="4" id="KW-0067">ATP-binding</keyword>
<dbReference type="Pfam" id="PF04263">
    <property type="entry name" value="TPK_catalytic"/>
    <property type="match status" value="1"/>
</dbReference>
<dbReference type="EMBL" id="JAMAST010000002">
    <property type="protein sequence ID" value="MCL1630904.1"/>
    <property type="molecule type" value="Genomic_DNA"/>
</dbReference>
<dbReference type="InterPro" id="IPR006282">
    <property type="entry name" value="Thi_PPkinase"/>
</dbReference>
<evidence type="ECO:0000256" key="1">
    <source>
        <dbReference type="ARBA" id="ARBA00022679"/>
    </source>
</evidence>
<keyword evidence="3" id="KW-0418">Kinase</keyword>
<keyword evidence="1 7" id="KW-0808">Transferase</keyword>
<dbReference type="Gene3D" id="3.40.50.10240">
    <property type="entry name" value="Thiamin pyrophosphokinase, catalytic domain"/>
    <property type="match status" value="1"/>
</dbReference>
<accession>A0ABT0M9G0</accession>
<reference evidence="7 8" key="1">
    <citation type="submission" date="2022-05" db="EMBL/GenBank/DDBJ databases">
        <title>Sporolactobacillus sp nov CPB3-1, isolated from tree bark (Mangifera indica L.).</title>
        <authorList>
            <person name="Phuengjayaem S."/>
            <person name="Tanasupawat S."/>
        </authorList>
    </citation>
    <scope>NUCLEOTIDE SEQUENCE [LARGE SCALE GENOMIC DNA]</scope>
    <source>
        <strain evidence="7 8">CPB3-1</strain>
    </source>
</reference>
<dbReference type="InterPro" id="IPR036759">
    <property type="entry name" value="TPK_catalytic_sf"/>
</dbReference>
<dbReference type="GO" id="GO:0004788">
    <property type="term" value="F:thiamine diphosphokinase activity"/>
    <property type="evidence" value="ECO:0007669"/>
    <property type="project" value="UniProtKB-EC"/>
</dbReference>
<evidence type="ECO:0000259" key="6">
    <source>
        <dbReference type="SMART" id="SM00983"/>
    </source>
</evidence>
<evidence type="ECO:0000256" key="5">
    <source>
        <dbReference type="NCBIfam" id="TIGR01378"/>
    </source>
</evidence>
<evidence type="ECO:0000256" key="4">
    <source>
        <dbReference type="ARBA" id="ARBA00022840"/>
    </source>
</evidence>
<dbReference type="EC" id="2.7.6.2" evidence="5"/>
<dbReference type="InterPro" id="IPR053149">
    <property type="entry name" value="TPK"/>
</dbReference>
<keyword evidence="2" id="KW-0547">Nucleotide-binding</keyword>
<dbReference type="InterPro" id="IPR007373">
    <property type="entry name" value="Thiamin_PyroPKinase_B1-bd"/>
</dbReference>
<keyword evidence="8" id="KW-1185">Reference proteome</keyword>
<evidence type="ECO:0000256" key="2">
    <source>
        <dbReference type="ARBA" id="ARBA00022741"/>
    </source>
</evidence>
<feature type="domain" description="Thiamin pyrophosphokinase thiamin-binding" evidence="6">
    <location>
        <begin position="139"/>
        <end position="205"/>
    </location>
</feature>
<dbReference type="SUPFAM" id="SSF63862">
    <property type="entry name" value="Thiamin pyrophosphokinase, substrate-binding domain"/>
    <property type="match status" value="1"/>
</dbReference>
<name>A0ABT0M9G0_9BACL</name>
<dbReference type="PANTHER" id="PTHR41299">
    <property type="entry name" value="THIAMINE PYROPHOSPHOKINASE"/>
    <property type="match status" value="1"/>
</dbReference>
<proteinExistence type="predicted"/>
<dbReference type="CDD" id="cd07995">
    <property type="entry name" value="TPK"/>
    <property type="match status" value="1"/>
</dbReference>
<dbReference type="Proteomes" id="UP001203004">
    <property type="component" value="Unassembled WGS sequence"/>
</dbReference>
<sequence length="215" mass="23707">MGIVAGGPENLIPDLTGPDFADILWVGADHGTILLMKQKIRPICAFGDFDSLSPEERAFLEASKVEVHAYIPEKDKTDLELALDWVLKQNPDQCILCGVTGGRMDHGLAAVQLLMKSVERKTDLMIVDKNNRITLLAPGTYAIKNDPSFRYLSFLALTERVQGLHLSGVKYPLENAILPLGSSLCISNEPQSDVFTVAFDQGYLLMMRCRDQLGT</sequence>
<organism evidence="7 8">
    <name type="scientific">Sporolactobacillus mangiferae</name>
    <dbReference type="NCBI Taxonomy" id="2940498"/>
    <lineage>
        <taxon>Bacteria</taxon>
        <taxon>Bacillati</taxon>
        <taxon>Bacillota</taxon>
        <taxon>Bacilli</taxon>
        <taxon>Bacillales</taxon>
        <taxon>Sporolactobacillaceae</taxon>
        <taxon>Sporolactobacillus</taxon>
    </lineage>
</organism>
<evidence type="ECO:0000313" key="8">
    <source>
        <dbReference type="Proteomes" id="UP001203004"/>
    </source>
</evidence>
<gene>
    <name evidence="7" type="ORF">M3N64_02965</name>
</gene>
<dbReference type="InterPro" id="IPR007371">
    <property type="entry name" value="TPK_catalytic"/>
</dbReference>
<dbReference type="NCBIfam" id="TIGR01378">
    <property type="entry name" value="thi_PPkinase"/>
    <property type="match status" value="1"/>
</dbReference>
<dbReference type="PANTHER" id="PTHR41299:SF1">
    <property type="entry name" value="THIAMINE PYROPHOSPHOKINASE"/>
    <property type="match status" value="1"/>
</dbReference>
<dbReference type="SMART" id="SM00983">
    <property type="entry name" value="TPK_B1_binding"/>
    <property type="match status" value="1"/>
</dbReference>
<evidence type="ECO:0000256" key="3">
    <source>
        <dbReference type="ARBA" id="ARBA00022777"/>
    </source>
</evidence>
<dbReference type="InterPro" id="IPR036371">
    <property type="entry name" value="TPK_B1-bd_sf"/>
</dbReference>
<dbReference type="Pfam" id="PF04265">
    <property type="entry name" value="TPK_B1_binding"/>
    <property type="match status" value="1"/>
</dbReference>